<organism evidence="1">
    <name type="scientific">uncultured Microcoleus sp</name>
    <dbReference type="NCBI Taxonomy" id="259945"/>
    <lineage>
        <taxon>Bacteria</taxon>
        <taxon>Bacillati</taxon>
        <taxon>Cyanobacteriota</taxon>
        <taxon>Cyanophyceae</taxon>
        <taxon>Oscillatoriophycideae</taxon>
        <taxon>Oscillatoriales</taxon>
        <taxon>Microcoleaceae</taxon>
        <taxon>Microcoleus</taxon>
        <taxon>environmental samples</taxon>
    </lineage>
</organism>
<dbReference type="AlphaFoldDB" id="A0A6J4L8B9"/>
<gene>
    <name evidence="1" type="ORF">AVDCRST_MAG84-1589</name>
</gene>
<accession>A0A6J4L8B9</accession>
<dbReference type="EMBL" id="CADCTZ010000253">
    <property type="protein sequence ID" value="CAA9325347.1"/>
    <property type="molecule type" value="Genomic_DNA"/>
</dbReference>
<protein>
    <submittedName>
        <fullName evidence="1">Uncharacterized protein</fullName>
    </submittedName>
</protein>
<reference evidence="1" key="1">
    <citation type="submission" date="2020-02" db="EMBL/GenBank/DDBJ databases">
        <authorList>
            <person name="Meier V. D."/>
        </authorList>
    </citation>
    <scope>NUCLEOTIDE SEQUENCE</scope>
    <source>
        <strain evidence="1">AVDCRST_MAG84</strain>
    </source>
</reference>
<name>A0A6J4L8B9_9CYAN</name>
<evidence type="ECO:0000313" key="1">
    <source>
        <dbReference type="EMBL" id="CAA9325347.1"/>
    </source>
</evidence>
<sequence length="38" mass="4553">MNYAAFQALILQAKRVKKTWFLWYCAERSNPVDRTGYL</sequence>
<proteinExistence type="predicted"/>